<evidence type="ECO:0000313" key="3">
    <source>
        <dbReference type="Proteomes" id="UP000189739"/>
    </source>
</evidence>
<dbReference type="InterPro" id="IPR023614">
    <property type="entry name" value="Porin_dom_sf"/>
</dbReference>
<dbReference type="AlphaFoldDB" id="A0A1S9P8P4"/>
<dbReference type="SUPFAM" id="SSF56935">
    <property type="entry name" value="Porins"/>
    <property type="match status" value="1"/>
</dbReference>
<feature type="chain" id="PRO_5012865637" description="Porin" evidence="1">
    <location>
        <begin position="20"/>
        <end position="408"/>
    </location>
</feature>
<dbReference type="EMBL" id="MBTF01000036">
    <property type="protein sequence ID" value="OOQ57340.1"/>
    <property type="molecule type" value="Genomic_DNA"/>
</dbReference>
<keyword evidence="3" id="KW-1185">Reference proteome</keyword>
<evidence type="ECO:0000313" key="2">
    <source>
        <dbReference type="EMBL" id="OOQ57340.1"/>
    </source>
</evidence>
<feature type="signal peptide" evidence="1">
    <location>
        <begin position="1"/>
        <end position="19"/>
    </location>
</feature>
<protein>
    <recommendedName>
        <fullName evidence="4">Porin</fullName>
    </recommendedName>
</protein>
<dbReference type="Gene3D" id="2.40.160.10">
    <property type="entry name" value="Porin"/>
    <property type="match status" value="1"/>
</dbReference>
<evidence type="ECO:0000256" key="1">
    <source>
        <dbReference type="SAM" id="SignalP"/>
    </source>
</evidence>
<gene>
    <name evidence="2" type="ORF">BC343_14640</name>
</gene>
<dbReference type="OrthoDB" id="9768080at2"/>
<proteinExistence type="predicted"/>
<comment type="caution">
    <text evidence="2">The sequence shown here is derived from an EMBL/GenBank/DDBJ whole genome shotgun (WGS) entry which is preliminary data.</text>
</comment>
<sequence>MKKIFIVIASCLFVKTAVAQIDSSLLRRSAIDTSGLKLNMDAAYSRPFLSIGKFPVSFGGYAEANYQHLGTNGVTEGHQFQMRRFTLFVASTVSERIKFLSEVEFEDGAKEINVEFAALDVELNPLLNLRGGIILNPIGAFNQNHDGPKWEFVDRPMSATEMLPATWSNVGFGIYGKTFKGDWALAYEAYLTNGFNDRIIDNGVGRTSLAAAKLDPTRFEESYNGIPLITLKTAIKKRNFAELGLSYMGGIYNKFQDDGLQLDKKRRVDTYALDMNFTLSNWRTAVNAEWAWVFVDIAPTYTQQYGRRQQGGFVDIVQPIYRGNFAGLPNSVINLALRAEYVDWNIGRFNETKGNIGDNFWGLTPAISWRPGAQTVVRVNYKIVRQTDLLGNPPAKTGGWQIGFSSYF</sequence>
<accession>A0A1S9P8P4</accession>
<name>A0A1S9P8P4_9SPHI</name>
<dbReference type="Proteomes" id="UP000189739">
    <property type="component" value="Unassembled WGS sequence"/>
</dbReference>
<dbReference type="STRING" id="1792845.BC343_14640"/>
<keyword evidence="1" id="KW-0732">Signal</keyword>
<organism evidence="2 3">
    <name type="scientific">Mucilaginibacter pedocola</name>
    <dbReference type="NCBI Taxonomy" id="1792845"/>
    <lineage>
        <taxon>Bacteria</taxon>
        <taxon>Pseudomonadati</taxon>
        <taxon>Bacteroidota</taxon>
        <taxon>Sphingobacteriia</taxon>
        <taxon>Sphingobacteriales</taxon>
        <taxon>Sphingobacteriaceae</taxon>
        <taxon>Mucilaginibacter</taxon>
    </lineage>
</organism>
<reference evidence="2 3" key="1">
    <citation type="submission" date="2016-07" db="EMBL/GenBank/DDBJ databases">
        <title>Genomic analysis of zinc-resistant bacterium Mucilaginibacter pedocola TBZ30.</title>
        <authorList>
            <person name="Huang J."/>
            <person name="Tang J."/>
        </authorList>
    </citation>
    <scope>NUCLEOTIDE SEQUENCE [LARGE SCALE GENOMIC DNA]</scope>
    <source>
        <strain evidence="2 3">TBZ30</strain>
    </source>
</reference>
<evidence type="ECO:0008006" key="4">
    <source>
        <dbReference type="Google" id="ProtNLM"/>
    </source>
</evidence>
<dbReference type="RefSeq" id="WP_078350634.1">
    <property type="nucleotide sequence ID" value="NZ_MBTF01000036.1"/>
</dbReference>